<sequence>MSISSGRPQYHFVAPRGWMNDPCAPGYDPQTHTYHLFYQWNPKSHAWGDISWGHATSRDMVHWEHMSTEPVISPDQPYDSHGVFTGCFYPKGPSGQDDQNSVFYTSVNYLPITWDRPYKRGCEGLAMAVSKDEGITWTKQDHNPVLAEEPPDIHVTGFRDPFLAPWPAMDKLRGSGRTLYALISGGIHGHGPRTFLYAIDSTDLTKWTYLHPLVVDLPVNHVPSSKWAGDFGANWECTNFVTLHGDGGRVRELVFAGAEGGKERPWVEDYHTSHGAAARRVPRYSNWLFGRLGLKESENEVRMSVDIAGLLDWGVFYAANSFKAADGRTVLWGWLIEEDLTDSESAKKGWTGCLGVPREIFLSTEHGVVGALVTKLEAIKSVEVIDDATRPSSGSTVLTLGVRPIREMKSLRKTVLYECLPGSLKAHRTILPSASLSCEIQAIVHVFESTESVSLVLRHNDDQSIRTSIVFRPGDETLTVEREHSTSRDDVNTCPEVGSHTLFRLRSKNAAENSIEPLRLTVLLDHDVIEVFANDRFALSTRVYTAPEHTGLSLMSKGGGWVEDFRVWEMGGIGLRD</sequence>
<dbReference type="SUPFAM" id="SSF75005">
    <property type="entry name" value="Arabinanase/levansucrase/invertase"/>
    <property type="match status" value="1"/>
</dbReference>
<evidence type="ECO:0008006" key="9">
    <source>
        <dbReference type="Google" id="ProtNLM"/>
    </source>
</evidence>
<organism evidence="7 8">
    <name type="scientific">Cryptococcus deuterogattii (strain R265)</name>
    <name type="common">Cryptococcus gattii VGII (strain R265)</name>
    <dbReference type="NCBI Taxonomy" id="294750"/>
    <lineage>
        <taxon>Eukaryota</taxon>
        <taxon>Fungi</taxon>
        <taxon>Dikarya</taxon>
        <taxon>Basidiomycota</taxon>
        <taxon>Agaricomycotina</taxon>
        <taxon>Tremellomycetes</taxon>
        <taxon>Tremellales</taxon>
        <taxon>Cryptococcaceae</taxon>
        <taxon>Cryptococcus</taxon>
        <taxon>Cryptococcus gattii species complex</taxon>
    </lineage>
</organism>
<reference evidence="7 8" key="2">
    <citation type="journal article" date="2018" name="Proc. Natl. Acad. Sci.">
        <title>RNAi is a critical determinant of centromere evolution in closely related fungi.</title>
        <authorList>
            <person name="Yadav V."/>
            <person name="Sun S."/>
            <person name="Billmyre R.B."/>
            <person name="Thimmappa B.C."/>
            <person name="Shea T."/>
            <person name="Lintner R."/>
            <person name="Bakkeren G."/>
            <person name="Cuomo C.A."/>
            <person name="Heitman J."/>
            <person name="Sanyal K."/>
        </authorList>
    </citation>
    <scope>NUCLEOTIDE SEQUENCE [LARGE SCALE GENOMIC DNA]</scope>
    <source>
        <strain evidence="7 8">R265</strain>
    </source>
</reference>
<dbReference type="HOGENOM" id="CLU_013784_3_0_1"/>
<keyword evidence="8" id="KW-1185">Reference proteome</keyword>
<dbReference type="VEuPathDB" id="FungiDB:CNBG_5929"/>
<evidence type="ECO:0000313" key="8">
    <source>
        <dbReference type="Proteomes" id="UP000029445"/>
    </source>
</evidence>
<dbReference type="PANTHER" id="PTHR42800:SF3">
    <property type="entry name" value="GLYCOSYL HYDROLASE FAMILY 32 N-TERMINAL DOMAIN-CONTAINING PROTEIN"/>
    <property type="match status" value="1"/>
</dbReference>
<dbReference type="AlphaFoldDB" id="A0A095DH62"/>
<dbReference type="InterPro" id="IPR001362">
    <property type="entry name" value="Glyco_hydro_32"/>
</dbReference>
<evidence type="ECO:0000256" key="1">
    <source>
        <dbReference type="ARBA" id="ARBA00009902"/>
    </source>
</evidence>
<dbReference type="GO" id="GO:0005987">
    <property type="term" value="P:sucrose catabolic process"/>
    <property type="evidence" value="ECO:0007669"/>
    <property type="project" value="TreeGrafter"/>
</dbReference>
<protein>
    <recommendedName>
        <fullName evidence="9">Beta-fructofuranosidase</fullName>
    </recommendedName>
</protein>
<dbReference type="STRING" id="294750.A0A095DH62"/>
<dbReference type="GeneID" id="88182043"/>
<dbReference type="GO" id="GO:0004575">
    <property type="term" value="F:sucrose alpha-glucosidase activity"/>
    <property type="evidence" value="ECO:0007669"/>
    <property type="project" value="TreeGrafter"/>
</dbReference>
<comment type="similarity">
    <text evidence="1 4">Belongs to the glycosyl hydrolase 32 family.</text>
</comment>
<evidence type="ECO:0000256" key="2">
    <source>
        <dbReference type="ARBA" id="ARBA00022801"/>
    </source>
</evidence>
<accession>A0A095DH62</accession>
<evidence type="ECO:0000256" key="4">
    <source>
        <dbReference type="RuleBase" id="RU362110"/>
    </source>
</evidence>
<dbReference type="Gene3D" id="2.60.120.560">
    <property type="entry name" value="Exo-inulinase, domain 1"/>
    <property type="match status" value="1"/>
</dbReference>
<dbReference type="InterPro" id="IPR013189">
    <property type="entry name" value="Glyco_hydro_32_C"/>
</dbReference>
<dbReference type="PANTHER" id="PTHR42800">
    <property type="entry name" value="EXOINULINASE INUD (AFU_ORTHOLOGUE AFUA_5G00480)"/>
    <property type="match status" value="1"/>
</dbReference>
<dbReference type="RefSeq" id="XP_062885630.1">
    <property type="nucleotide sequence ID" value="XM_063029765.1"/>
</dbReference>
<dbReference type="CDD" id="cd18621">
    <property type="entry name" value="GH32_XdINV-like"/>
    <property type="match status" value="1"/>
</dbReference>
<dbReference type="EMBL" id="CP025767">
    <property type="protein sequence ID" value="KGB79991.1"/>
    <property type="molecule type" value="Genomic_DNA"/>
</dbReference>
<dbReference type="InterPro" id="IPR013320">
    <property type="entry name" value="ConA-like_dom_sf"/>
</dbReference>
<dbReference type="InterPro" id="IPR023296">
    <property type="entry name" value="Glyco_hydro_beta-prop_sf"/>
</dbReference>
<keyword evidence="2 4" id="KW-0378">Hydrolase</keyword>
<evidence type="ECO:0000256" key="3">
    <source>
        <dbReference type="ARBA" id="ARBA00023295"/>
    </source>
</evidence>
<dbReference type="OMA" id="TTFFCQD"/>
<proteinExistence type="inferred from homology"/>
<keyword evidence="3 4" id="KW-0326">Glycosidase</keyword>
<dbReference type="Pfam" id="PF00251">
    <property type="entry name" value="Glyco_hydro_32N"/>
    <property type="match status" value="1"/>
</dbReference>
<dbReference type="SMART" id="SM00640">
    <property type="entry name" value="Glyco_32"/>
    <property type="match status" value="1"/>
</dbReference>
<dbReference type="SUPFAM" id="SSF49899">
    <property type="entry name" value="Concanavalin A-like lectins/glucanases"/>
    <property type="match status" value="1"/>
</dbReference>
<dbReference type="KEGG" id="cdeu:CNBG_5929"/>
<feature type="domain" description="Glycosyl hydrolase family 32 C-terminal" evidence="6">
    <location>
        <begin position="433"/>
        <end position="569"/>
    </location>
</feature>
<name>A0A095DH62_CRYD2</name>
<evidence type="ECO:0000313" key="7">
    <source>
        <dbReference type="EMBL" id="KGB79991.1"/>
    </source>
</evidence>
<reference evidence="7 8" key="1">
    <citation type="journal article" date="2011" name="MBio">
        <title>Genome variation in Cryptococcus gattii, an emerging pathogen of immunocompetent hosts.</title>
        <authorList>
            <person name="D'Souza C.A."/>
            <person name="Kronstad J.W."/>
            <person name="Taylor G."/>
            <person name="Warren R."/>
            <person name="Yuen M."/>
            <person name="Hu G."/>
            <person name="Jung W.H."/>
            <person name="Sham A."/>
            <person name="Kidd S.E."/>
            <person name="Tangen K."/>
            <person name="Lee N."/>
            <person name="Zeilmaker T."/>
            <person name="Sawkins J."/>
            <person name="McVicker G."/>
            <person name="Shah S."/>
            <person name="Gnerre S."/>
            <person name="Griggs A."/>
            <person name="Zeng Q."/>
            <person name="Bartlett K."/>
            <person name="Li W."/>
            <person name="Wang X."/>
            <person name="Heitman J."/>
            <person name="Stajich J.E."/>
            <person name="Fraser J.A."/>
            <person name="Meyer W."/>
            <person name="Carter D."/>
            <person name="Schein J."/>
            <person name="Krzywinski M."/>
            <person name="Kwon-Chung K.J."/>
            <person name="Varma A."/>
            <person name="Wang J."/>
            <person name="Brunham R."/>
            <person name="Fyfe M."/>
            <person name="Ouellette B.F."/>
            <person name="Siddiqui A."/>
            <person name="Marra M."/>
            <person name="Jones S."/>
            <person name="Holt R."/>
            <person name="Birren B.W."/>
            <person name="Galagan J.E."/>
            <person name="Cuomo C.A."/>
        </authorList>
    </citation>
    <scope>NUCLEOTIDE SEQUENCE [LARGE SCALE GENOMIC DNA]</scope>
    <source>
        <strain evidence="7 8">R265</strain>
    </source>
</reference>
<evidence type="ECO:0000259" key="6">
    <source>
        <dbReference type="Pfam" id="PF08244"/>
    </source>
</evidence>
<dbReference type="InterPro" id="IPR013148">
    <property type="entry name" value="Glyco_hydro_32_N"/>
</dbReference>
<dbReference type="GO" id="GO:0005737">
    <property type="term" value="C:cytoplasm"/>
    <property type="evidence" value="ECO:0007669"/>
    <property type="project" value="TreeGrafter"/>
</dbReference>
<dbReference type="Proteomes" id="UP000029445">
    <property type="component" value="Chromosome 9"/>
</dbReference>
<feature type="domain" description="Glycosyl hydrolase family 32 N-terminal" evidence="5">
    <location>
        <begin position="11"/>
        <end position="365"/>
    </location>
</feature>
<evidence type="ECO:0000259" key="5">
    <source>
        <dbReference type="Pfam" id="PF00251"/>
    </source>
</evidence>
<dbReference type="Pfam" id="PF08244">
    <property type="entry name" value="Glyco_hydro_32C"/>
    <property type="match status" value="1"/>
</dbReference>
<gene>
    <name evidence="7" type="ORF">CNBG_5929</name>
</gene>
<dbReference type="Gene3D" id="2.115.10.20">
    <property type="entry name" value="Glycosyl hydrolase domain, family 43"/>
    <property type="match status" value="1"/>
</dbReference>